<evidence type="ECO:0008006" key="3">
    <source>
        <dbReference type="Google" id="ProtNLM"/>
    </source>
</evidence>
<dbReference type="OrthoDB" id="8955051at2"/>
<proteinExistence type="predicted"/>
<sequence length="349" mass="37791">MSEIGSEFHWDPAALLDPERGGLPGWLPGRRELFATGCGALSELLRLLAPAGRLHVPSYFCMGVAEYLSRQVSIAWYRHLPDSGGVRWETLRPRPGDVVLTQNLFGREDGAPWAGWITGHPGVTVIEDHSHDPFSDWSRDSAAHYAVASLRKTLPLPDGGLLWSPRGLELPRPVAGGSRGADLKLAAMLLKAAWRDGQPVPKDQFRTLQQQGERQLLGSAASAHAVTAAVLPLLDISAVRQASARNATQLGAALDSRTKLGVGGFRLQLLCPSASSRDGLLAHLARHGIYAPVHWRQDRNGFWSGDAEAADLADRVLTLPADHRCSPGDLQRMVETIEGFARMDLSGVL</sequence>
<reference evidence="1 2" key="1">
    <citation type="submission" date="2018-03" db="EMBL/GenBank/DDBJ databases">
        <title>Genomic Encyclopedia of Archaeal and Bacterial Type Strains, Phase II (KMG-II): from individual species to whole genera.</title>
        <authorList>
            <person name="Goeker M."/>
        </authorList>
    </citation>
    <scope>NUCLEOTIDE SEQUENCE [LARGE SCALE GENOMIC DNA]</scope>
    <source>
        <strain evidence="1 2">DSM 43146</strain>
    </source>
</reference>
<dbReference type="InterPro" id="IPR015424">
    <property type="entry name" value="PyrdxlP-dep_Trfase"/>
</dbReference>
<dbReference type="SUPFAM" id="SSF53383">
    <property type="entry name" value="PLP-dependent transferases"/>
    <property type="match status" value="1"/>
</dbReference>
<protein>
    <recommendedName>
        <fullName evidence="3">dTDP-4-amino-4,6-dideoxygalactose transaminase</fullName>
    </recommendedName>
</protein>
<organism evidence="1 2">
    <name type="scientific">Actinoplanes italicus</name>
    <dbReference type="NCBI Taxonomy" id="113567"/>
    <lineage>
        <taxon>Bacteria</taxon>
        <taxon>Bacillati</taxon>
        <taxon>Actinomycetota</taxon>
        <taxon>Actinomycetes</taxon>
        <taxon>Micromonosporales</taxon>
        <taxon>Micromonosporaceae</taxon>
        <taxon>Actinoplanes</taxon>
    </lineage>
</organism>
<keyword evidence="2" id="KW-1185">Reference proteome</keyword>
<dbReference type="AlphaFoldDB" id="A0A2T0K3Y9"/>
<comment type="caution">
    <text evidence="1">The sequence shown here is derived from an EMBL/GenBank/DDBJ whole genome shotgun (WGS) entry which is preliminary data.</text>
</comment>
<dbReference type="RefSeq" id="WP_106324891.1">
    <property type="nucleotide sequence ID" value="NZ_BOMO01000141.1"/>
</dbReference>
<dbReference type="Proteomes" id="UP000239415">
    <property type="component" value="Unassembled WGS sequence"/>
</dbReference>
<evidence type="ECO:0000313" key="2">
    <source>
        <dbReference type="Proteomes" id="UP000239415"/>
    </source>
</evidence>
<accession>A0A2T0K3Y9</accession>
<dbReference type="EMBL" id="PVMZ01000015">
    <property type="protein sequence ID" value="PRX17578.1"/>
    <property type="molecule type" value="Genomic_DNA"/>
</dbReference>
<name>A0A2T0K3Y9_9ACTN</name>
<gene>
    <name evidence="1" type="ORF">CLV67_11570</name>
</gene>
<evidence type="ECO:0000313" key="1">
    <source>
        <dbReference type="EMBL" id="PRX17578.1"/>
    </source>
</evidence>